<dbReference type="PANTHER" id="PTHR12436">
    <property type="entry name" value="80 KDA MCM3-ASSOCIATED PROTEIN"/>
    <property type="match status" value="1"/>
</dbReference>
<organism evidence="3">
    <name type="scientific">Cucumis melo</name>
    <name type="common">Muskmelon</name>
    <dbReference type="NCBI Taxonomy" id="3656"/>
    <lineage>
        <taxon>Eukaryota</taxon>
        <taxon>Viridiplantae</taxon>
        <taxon>Streptophyta</taxon>
        <taxon>Embryophyta</taxon>
        <taxon>Tracheophyta</taxon>
        <taxon>Spermatophyta</taxon>
        <taxon>Magnoliopsida</taxon>
        <taxon>eudicotyledons</taxon>
        <taxon>Gunneridae</taxon>
        <taxon>Pentapetalae</taxon>
        <taxon>rosids</taxon>
        <taxon>fabids</taxon>
        <taxon>Cucurbitales</taxon>
        <taxon>Cucurbitaceae</taxon>
        <taxon>Benincaseae</taxon>
        <taxon>Cucumis</taxon>
    </lineage>
</organism>
<feature type="region of interest" description="Disordered" evidence="1">
    <location>
        <begin position="86"/>
        <end position="137"/>
    </location>
</feature>
<name>A0A9I9CPP7_CUCME</name>
<dbReference type="FunFam" id="1.25.40.990:FF:000004">
    <property type="entry name" value="Putative peptidase C48 domain family protein"/>
    <property type="match status" value="1"/>
</dbReference>
<feature type="domain" description="SAC3/GANP/THP3 conserved" evidence="2">
    <location>
        <begin position="339"/>
        <end position="624"/>
    </location>
</feature>
<dbReference type="Gene3D" id="1.25.40.990">
    <property type="match status" value="1"/>
</dbReference>
<dbReference type="PANTHER" id="PTHR12436:SF17">
    <property type="entry name" value="SAC3 FAMILY PROTEIN B"/>
    <property type="match status" value="1"/>
</dbReference>
<protein>
    <recommendedName>
        <fullName evidence="2">SAC3/GANP/THP3 conserved domain-containing protein</fullName>
    </recommendedName>
</protein>
<evidence type="ECO:0000259" key="2">
    <source>
        <dbReference type="Pfam" id="PF03399"/>
    </source>
</evidence>
<dbReference type="GO" id="GO:0006406">
    <property type="term" value="P:mRNA export from nucleus"/>
    <property type="evidence" value="ECO:0007669"/>
    <property type="project" value="TreeGrafter"/>
</dbReference>
<dbReference type="InterPro" id="IPR005062">
    <property type="entry name" value="SAC3/GANP/THP3_conserved"/>
</dbReference>
<accession>A0A9I9CPP7</accession>
<dbReference type="Pfam" id="PF03399">
    <property type="entry name" value="SAC3_GANP"/>
    <property type="match status" value="1"/>
</dbReference>
<sequence>LQYIFSNSPIDHKLIILKLNQQGEGKTPIYSESNCISIFLLTFFSPRVNSILHFKNHEPFRYFTASRRREPVIGPIPQGRTRMSYQGFGKASGPSAPPKLQHSFGNPPLPESVSPLRDSSRTVSPSPTVEDQPKVRGILPNAQAYQVRFASKQSHDHESNILTEFGNVQAPKRTKSPERLRSAQTNLPRPSTSPPRAFSRANAHEVMSSMRTTDAESVATGSPSVPVPKRTRSPTFPSSDQVSGPNFYPTHDDTERERLAKAKRLARFKLELDEVTHNKMGGVDVMDNTNRNECSTTERDKYMSSQSLDLSRNLAHGNAISDNDALESSSIIIGLCPDMCPESERGERERKGDLDHYERLDGDRNQTSKLLAVKKYTRTAEREAILIRPMPVLLKTIDYLLDLLSQPYDEKMRAIRMDLRMQHLFNENAIMMLEQMIRLHIIAMHELCEFSKGEGFAEGFDAHLNIEQMNKTSVELFQMYDDHRKRGIIVPSEKEFRGYYALLKLDKHPGYKVSQVEPAELSLDLAKMTPEMRQTAEVKFARDVARACRTSNFIAFFRLVRKASYLQACLMHAHFAKLRTQALASLHSGVQNNQGLPIAHVRKWIGMEEEDIEGLLEYHGFSVKVFEEPYMVREGPFLNNDKDFPTKCSKLVHMKRSRMIVNDVLLKSKTECLISGATKKDLLTRKSKNEYLIPDASKQIPLTSTKKEPKTFSFEKISSPRPISTKEESAIHEIDEEMAEFDDQLIPIDHKQVQPKIETSEVRQLHEFKYNHEENGDLQSSPRSCEPLRTEVQFVGNQGYDGLFMTSPVGNNSARMSPLPLVSDAPPQKISASGYKQAPLQKISASGYKQALHQKISASGYNNNTIRSVEPQSIVNNVMEDEEILNATQENEIDIITDSCPDEEIANARLKLILRLWKRRALKRKQLREQRLLAAKAAFDTLSVGPPIQLNSHMVCWDEESRAWNMRTGRIPDDPEQNIMKIRSNGIFDIDHIVSERWKRQKMSCSIVNVSEVVASILSRRNLDGKCICWKLVVCSQGTRDSHFAAGSWLLSKLMPSEANDLVFSSSFLSIWMSWLSGKTGLDLSCFLSIVRHANFDNLPETVHGASAILFVATESIPLHLQRVQLHELVASIPSGSCLPLLILSDFDDEISASLANRLDLYNIDKLRIHSFQIVSLLDNPHLRHLGFFSDEKLKEGLKWLANESPTQPVLHRVKALDLIIPHLDSSMKVLDSMNEKEVSPNHCISAFNLALDQSVADITAAVKANPSNWPCPEIALLESCSKPAFVTDALPPVGWSSVENVEPLKQALMDLKLPTFPNISWLTKGSNTIKEIPTVRDSLESSLRCYLTKTSEIMVQQLALEEAHIMLQKCAKLEHHNFNYSIVPRWVTIFRRIFNWRLRCFPSRSSYAHIVNCCHGASVSSSTMLESREPPSYLPNQPLLDEVIEVAFSSLSINHERDFSEAHQPPATTTSNVRPHEVVVATINFSNDNGYRTQQICFGSSKSVANSDRELNCAGKEVAVSDRGYSESERLKELLDQCNKRQNAIEKMLSVYF</sequence>
<dbReference type="Gramene" id="MELO3C006582.2.1">
    <property type="protein sequence ID" value="MELO3C006582.2.1"/>
    <property type="gene ID" value="MELO3C006582.2"/>
</dbReference>
<feature type="region of interest" description="Disordered" evidence="1">
    <location>
        <begin position="149"/>
        <end position="252"/>
    </location>
</feature>
<evidence type="ECO:0000313" key="3">
    <source>
        <dbReference type="EnsemblPlants" id="MELO3C006582.2.1"/>
    </source>
</evidence>
<dbReference type="EnsemblPlants" id="MELO3C006582.2.1">
    <property type="protein sequence ID" value="MELO3C006582.2.1"/>
    <property type="gene ID" value="MELO3C006582.2"/>
</dbReference>
<proteinExistence type="predicted"/>
<dbReference type="GO" id="GO:0070390">
    <property type="term" value="C:transcription export complex 2"/>
    <property type="evidence" value="ECO:0007669"/>
    <property type="project" value="TreeGrafter"/>
</dbReference>
<dbReference type="GO" id="GO:0005737">
    <property type="term" value="C:cytoplasm"/>
    <property type="evidence" value="ECO:0007669"/>
    <property type="project" value="TreeGrafter"/>
</dbReference>
<dbReference type="InterPro" id="IPR045107">
    <property type="entry name" value="SAC3/GANP/THP3"/>
</dbReference>
<reference evidence="3" key="1">
    <citation type="submission" date="2023-03" db="UniProtKB">
        <authorList>
            <consortium name="EnsemblPlants"/>
        </authorList>
    </citation>
    <scope>IDENTIFICATION</scope>
</reference>
<evidence type="ECO:0000256" key="1">
    <source>
        <dbReference type="SAM" id="MobiDB-lite"/>
    </source>
</evidence>
<feature type="compositionally biased region" description="Polar residues" evidence="1">
    <location>
        <begin position="233"/>
        <end position="244"/>
    </location>
</feature>